<feature type="region of interest" description="Disordered" evidence="1">
    <location>
        <begin position="30"/>
        <end position="70"/>
    </location>
</feature>
<dbReference type="AlphaFoldDB" id="A0AA40K4A5"/>
<proteinExistence type="predicted"/>
<reference evidence="2" key="1">
    <citation type="submission" date="2023-06" db="EMBL/GenBank/DDBJ databases">
        <title>Genome-scale phylogeny and comparative genomics of the fungal order Sordariales.</title>
        <authorList>
            <consortium name="Lawrence Berkeley National Laboratory"/>
            <person name="Hensen N."/>
            <person name="Bonometti L."/>
            <person name="Westerberg I."/>
            <person name="Brannstrom I.O."/>
            <person name="Guillou S."/>
            <person name="Cros-Aarteil S."/>
            <person name="Calhoun S."/>
            <person name="Haridas S."/>
            <person name="Kuo A."/>
            <person name="Mondo S."/>
            <person name="Pangilinan J."/>
            <person name="Riley R."/>
            <person name="Labutti K."/>
            <person name="Andreopoulos B."/>
            <person name="Lipzen A."/>
            <person name="Chen C."/>
            <person name="Yanf M."/>
            <person name="Daum C."/>
            <person name="Ng V."/>
            <person name="Clum A."/>
            <person name="Steindorff A."/>
            <person name="Ohm R."/>
            <person name="Martin F."/>
            <person name="Silar P."/>
            <person name="Natvig D."/>
            <person name="Lalanne C."/>
            <person name="Gautier V."/>
            <person name="Ament-Velasquez S.L."/>
            <person name="Kruys A."/>
            <person name="Hutchinson M.I."/>
            <person name="Powell A.J."/>
            <person name="Barry K."/>
            <person name="Miller A.N."/>
            <person name="Grigoriev I.V."/>
            <person name="Debuchy R."/>
            <person name="Gladieux P."/>
            <person name="Thoren M.H."/>
            <person name="Johannesson H."/>
        </authorList>
    </citation>
    <scope>NUCLEOTIDE SEQUENCE</scope>
    <source>
        <strain evidence="2">CBS 540.89</strain>
    </source>
</reference>
<keyword evidence="3" id="KW-1185">Reference proteome</keyword>
<protein>
    <submittedName>
        <fullName evidence="2">Uncharacterized protein</fullName>
    </submittedName>
</protein>
<gene>
    <name evidence="2" type="ORF">B0T21DRAFT_359520</name>
</gene>
<dbReference type="Proteomes" id="UP001172159">
    <property type="component" value="Unassembled WGS sequence"/>
</dbReference>
<name>A0AA40K4A5_9PEZI</name>
<comment type="caution">
    <text evidence="2">The sequence shown here is derived from an EMBL/GenBank/DDBJ whole genome shotgun (WGS) entry which is preliminary data.</text>
</comment>
<sequence>MQDDNHQHQQLKFTVSTTLPLSVMMKVGPASTRRGLGGAVSPSDPSFGPGVSPTEHGESPAAAAGVFSHH</sequence>
<evidence type="ECO:0000256" key="1">
    <source>
        <dbReference type="SAM" id="MobiDB-lite"/>
    </source>
</evidence>
<evidence type="ECO:0000313" key="3">
    <source>
        <dbReference type="Proteomes" id="UP001172159"/>
    </source>
</evidence>
<organism evidence="2 3">
    <name type="scientific">Apiosordaria backusii</name>
    <dbReference type="NCBI Taxonomy" id="314023"/>
    <lineage>
        <taxon>Eukaryota</taxon>
        <taxon>Fungi</taxon>
        <taxon>Dikarya</taxon>
        <taxon>Ascomycota</taxon>
        <taxon>Pezizomycotina</taxon>
        <taxon>Sordariomycetes</taxon>
        <taxon>Sordariomycetidae</taxon>
        <taxon>Sordariales</taxon>
        <taxon>Lasiosphaeriaceae</taxon>
        <taxon>Apiosordaria</taxon>
    </lineage>
</organism>
<evidence type="ECO:0000313" key="2">
    <source>
        <dbReference type="EMBL" id="KAK0745350.1"/>
    </source>
</evidence>
<dbReference type="EMBL" id="JAUKTV010000002">
    <property type="protein sequence ID" value="KAK0745350.1"/>
    <property type="molecule type" value="Genomic_DNA"/>
</dbReference>
<accession>A0AA40K4A5</accession>